<evidence type="ECO:0000313" key="2">
    <source>
        <dbReference type="EMBL" id="GHG08927.1"/>
    </source>
</evidence>
<organism evidence="2 3">
    <name type="scientific">Amycolatopsis bullii</name>
    <dbReference type="NCBI Taxonomy" id="941987"/>
    <lineage>
        <taxon>Bacteria</taxon>
        <taxon>Bacillati</taxon>
        <taxon>Actinomycetota</taxon>
        <taxon>Actinomycetes</taxon>
        <taxon>Pseudonocardiales</taxon>
        <taxon>Pseudonocardiaceae</taxon>
        <taxon>Amycolatopsis</taxon>
    </lineage>
</organism>
<gene>
    <name evidence="2" type="ORF">GCM10017567_27230</name>
</gene>
<feature type="region of interest" description="Disordered" evidence="1">
    <location>
        <begin position="95"/>
        <end position="115"/>
    </location>
</feature>
<proteinExistence type="predicted"/>
<keyword evidence="3" id="KW-1185">Reference proteome</keyword>
<name>A0ABQ3KAX2_9PSEU</name>
<reference evidence="3" key="1">
    <citation type="journal article" date="2019" name="Int. J. Syst. Evol. Microbiol.">
        <title>The Global Catalogue of Microorganisms (GCM) 10K type strain sequencing project: providing services to taxonomists for standard genome sequencing and annotation.</title>
        <authorList>
            <consortium name="The Broad Institute Genomics Platform"/>
            <consortium name="The Broad Institute Genome Sequencing Center for Infectious Disease"/>
            <person name="Wu L."/>
            <person name="Ma J."/>
        </authorList>
    </citation>
    <scope>NUCLEOTIDE SEQUENCE [LARGE SCALE GENOMIC DNA]</scope>
    <source>
        <strain evidence="3">CGMCC 4.7680</strain>
    </source>
</reference>
<dbReference type="EMBL" id="BNAW01000008">
    <property type="protein sequence ID" value="GHG08927.1"/>
    <property type="molecule type" value="Genomic_DNA"/>
</dbReference>
<evidence type="ECO:0000313" key="3">
    <source>
        <dbReference type="Proteomes" id="UP000649955"/>
    </source>
</evidence>
<sequence>MRGGRRAITVITAYRLGGVEPRWFQRLGFVGTWREVRSGAYVAAQQLEDCRVVARRFSPNLFKAVDAAEAFLGGGGAELCGRLVEAFGDLAASSQHERSSAEGRSAEGCGAAEGNQHRLTDRVERVGLSLPSHVPDSVGA</sequence>
<dbReference type="Proteomes" id="UP000649955">
    <property type="component" value="Unassembled WGS sequence"/>
</dbReference>
<evidence type="ECO:0000256" key="1">
    <source>
        <dbReference type="SAM" id="MobiDB-lite"/>
    </source>
</evidence>
<protein>
    <submittedName>
        <fullName evidence="2">Uncharacterized protein</fullName>
    </submittedName>
</protein>
<accession>A0ABQ3KAX2</accession>
<feature type="compositionally biased region" description="Basic and acidic residues" evidence="1">
    <location>
        <begin position="95"/>
        <end position="105"/>
    </location>
</feature>
<comment type="caution">
    <text evidence="2">The sequence shown here is derived from an EMBL/GenBank/DDBJ whole genome shotgun (WGS) entry which is preliminary data.</text>
</comment>